<dbReference type="AlphaFoldDB" id="A0A6A4I2X2"/>
<protein>
    <submittedName>
        <fullName evidence="5">NAD(P)-binding protein</fullName>
    </submittedName>
</protein>
<dbReference type="EMBL" id="ML769418">
    <property type="protein sequence ID" value="KAE9404303.1"/>
    <property type="molecule type" value="Genomic_DNA"/>
</dbReference>
<feature type="domain" description="NmrA-like" evidence="4">
    <location>
        <begin position="9"/>
        <end position="230"/>
    </location>
</feature>
<reference evidence="5" key="1">
    <citation type="journal article" date="2019" name="Environ. Microbiol.">
        <title>Fungal ecological strategies reflected in gene transcription - a case study of two litter decomposers.</title>
        <authorList>
            <person name="Barbi F."/>
            <person name="Kohler A."/>
            <person name="Barry K."/>
            <person name="Baskaran P."/>
            <person name="Daum C."/>
            <person name="Fauchery L."/>
            <person name="Ihrmark K."/>
            <person name="Kuo A."/>
            <person name="LaButti K."/>
            <person name="Lipzen A."/>
            <person name="Morin E."/>
            <person name="Grigoriev I.V."/>
            <person name="Henrissat B."/>
            <person name="Lindahl B."/>
            <person name="Martin F."/>
        </authorList>
    </citation>
    <scope>NUCLEOTIDE SEQUENCE</scope>
    <source>
        <strain evidence="5">JB14</strain>
    </source>
</reference>
<organism evidence="5 6">
    <name type="scientific">Gymnopus androsaceus JB14</name>
    <dbReference type="NCBI Taxonomy" id="1447944"/>
    <lineage>
        <taxon>Eukaryota</taxon>
        <taxon>Fungi</taxon>
        <taxon>Dikarya</taxon>
        <taxon>Basidiomycota</taxon>
        <taxon>Agaricomycotina</taxon>
        <taxon>Agaricomycetes</taxon>
        <taxon>Agaricomycetidae</taxon>
        <taxon>Agaricales</taxon>
        <taxon>Marasmiineae</taxon>
        <taxon>Omphalotaceae</taxon>
        <taxon>Gymnopus</taxon>
    </lineage>
</organism>
<dbReference type="Gene3D" id="3.40.50.720">
    <property type="entry name" value="NAD(P)-binding Rossmann-like Domain"/>
    <property type="match status" value="1"/>
</dbReference>
<dbReference type="Proteomes" id="UP000799118">
    <property type="component" value="Unassembled WGS sequence"/>
</dbReference>
<evidence type="ECO:0000256" key="1">
    <source>
        <dbReference type="ARBA" id="ARBA00005725"/>
    </source>
</evidence>
<comment type="similarity">
    <text evidence="1">Belongs to the NmrA-type oxidoreductase family. Isoflavone reductase subfamily.</text>
</comment>
<dbReference type="GO" id="GO:0016491">
    <property type="term" value="F:oxidoreductase activity"/>
    <property type="evidence" value="ECO:0007669"/>
    <property type="project" value="UniProtKB-KW"/>
</dbReference>
<keyword evidence="6" id="KW-1185">Reference proteome</keyword>
<accession>A0A6A4I2X2</accession>
<evidence type="ECO:0000256" key="2">
    <source>
        <dbReference type="ARBA" id="ARBA00022857"/>
    </source>
</evidence>
<gene>
    <name evidence="5" type="ORF">BT96DRAFT_935856</name>
</gene>
<keyword evidence="2" id="KW-0521">NADP</keyword>
<dbReference type="SUPFAM" id="SSF51735">
    <property type="entry name" value="NAD(P)-binding Rossmann-fold domains"/>
    <property type="match status" value="1"/>
</dbReference>
<evidence type="ECO:0000313" key="6">
    <source>
        <dbReference type="Proteomes" id="UP000799118"/>
    </source>
</evidence>
<sequence>MSSTSFRNIALVGAGSIGTYILRALIATKQVNAIVITRTAAAKSLPPDLSSVPIIEADYTDVPALTALLKSRNIEIVVSTLSATAPGLKAQYPLADAAKASGTVKLFVPSEWGLASEGAKHRGEDNAFGIKDGFAEHLKTIGLPYTRFYTGFFTEYLQWIVGLETNNSVNVLGEGKTPFSVTSEQDIGGFVAHVLTALPSDSPHLQNKSLRMEGERVTMRDLARIYNQPLVLIPEGNEVPAKTAGEAEFKTSLQIEADGGRASTGWDRLTKTERGDAGAANKLWEGHVWKTVEDISGAN</sequence>
<dbReference type="InterPro" id="IPR051609">
    <property type="entry name" value="NmrA/Isoflavone_reductase-like"/>
</dbReference>
<evidence type="ECO:0000259" key="4">
    <source>
        <dbReference type="Pfam" id="PF05368"/>
    </source>
</evidence>
<dbReference type="InterPro" id="IPR036291">
    <property type="entry name" value="NAD(P)-bd_dom_sf"/>
</dbReference>
<dbReference type="OrthoDB" id="5283654at2759"/>
<dbReference type="Gene3D" id="3.90.25.10">
    <property type="entry name" value="UDP-galactose 4-epimerase, domain 1"/>
    <property type="match status" value="1"/>
</dbReference>
<proteinExistence type="inferred from homology"/>
<dbReference type="InterPro" id="IPR008030">
    <property type="entry name" value="NmrA-like"/>
</dbReference>
<dbReference type="PANTHER" id="PTHR47706">
    <property type="entry name" value="NMRA-LIKE FAMILY PROTEIN"/>
    <property type="match status" value="1"/>
</dbReference>
<dbReference type="PANTHER" id="PTHR47706:SF4">
    <property type="entry name" value="NMRA-LIKE DOMAIN-CONTAINING PROTEIN"/>
    <property type="match status" value="1"/>
</dbReference>
<evidence type="ECO:0000256" key="3">
    <source>
        <dbReference type="ARBA" id="ARBA00023002"/>
    </source>
</evidence>
<evidence type="ECO:0000313" key="5">
    <source>
        <dbReference type="EMBL" id="KAE9404303.1"/>
    </source>
</evidence>
<keyword evidence="3" id="KW-0560">Oxidoreductase</keyword>
<dbReference type="Pfam" id="PF05368">
    <property type="entry name" value="NmrA"/>
    <property type="match status" value="1"/>
</dbReference>
<name>A0A6A4I2X2_9AGAR</name>